<protein>
    <recommendedName>
        <fullName evidence="3">Reverse transcriptase</fullName>
    </recommendedName>
</protein>
<evidence type="ECO:0008006" key="3">
    <source>
        <dbReference type="Google" id="ProtNLM"/>
    </source>
</evidence>
<name>A0ABD2MNL6_9CUCU</name>
<sequence length="96" mass="11230">LPEVLGDGAVQFADDTSCHMSGNSDQELKDAVCRELDDMEEYFKNNFLKLNVEKTQLVKYSYRRHQEKLQLNFDAYNLESQSHIKFLGLEIDHKMD</sequence>
<feature type="non-terminal residue" evidence="1">
    <location>
        <position position="1"/>
    </location>
</feature>
<reference evidence="1 2" key="1">
    <citation type="journal article" date="2021" name="BMC Biol.">
        <title>Horizontally acquired antibacterial genes associated with adaptive radiation of ladybird beetles.</title>
        <authorList>
            <person name="Li H.S."/>
            <person name="Tang X.F."/>
            <person name="Huang Y.H."/>
            <person name="Xu Z.Y."/>
            <person name="Chen M.L."/>
            <person name="Du X.Y."/>
            <person name="Qiu B.Y."/>
            <person name="Chen P.T."/>
            <person name="Zhang W."/>
            <person name="Slipinski A."/>
            <person name="Escalona H.E."/>
            <person name="Waterhouse R.M."/>
            <person name="Zwick A."/>
            <person name="Pang H."/>
        </authorList>
    </citation>
    <scope>NUCLEOTIDE SEQUENCE [LARGE SCALE GENOMIC DNA]</scope>
    <source>
        <strain evidence="1">SYSU2018</strain>
    </source>
</reference>
<accession>A0ABD2MNL6</accession>
<gene>
    <name evidence="1" type="ORF">HHI36_006993</name>
</gene>
<organism evidence="1 2">
    <name type="scientific">Cryptolaemus montrouzieri</name>
    <dbReference type="NCBI Taxonomy" id="559131"/>
    <lineage>
        <taxon>Eukaryota</taxon>
        <taxon>Metazoa</taxon>
        <taxon>Ecdysozoa</taxon>
        <taxon>Arthropoda</taxon>
        <taxon>Hexapoda</taxon>
        <taxon>Insecta</taxon>
        <taxon>Pterygota</taxon>
        <taxon>Neoptera</taxon>
        <taxon>Endopterygota</taxon>
        <taxon>Coleoptera</taxon>
        <taxon>Polyphaga</taxon>
        <taxon>Cucujiformia</taxon>
        <taxon>Coccinelloidea</taxon>
        <taxon>Coccinellidae</taxon>
        <taxon>Scymninae</taxon>
        <taxon>Scymnini</taxon>
        <taxon>Cryptolaemus</taxon>
    </lineage>
</organism>
<evidence type="ECO:0000313" key="2">
    <source>
        <dbReference type="Proteomes" id="UP001516400"/>
    </source>
</evidence>
<keyword evidence="2" id="KW-1185">Reference proteome</keyword>
<evidence type="ECO:0000313" key="1">
    <source>
        <dbReference type="EMBL" id="KAL3267852.1"/>
    </source>
</evidence>
<dbReference type="AlphaFoldDB" id="A0ABD2MNL6"/>
<dbReference type="Proteomes" id="UP001516400">
    <property type="component" value="Unassembled WGS sequence"/>
</dbReference>
<dbReference type="EMBL" id="JABFTP020000021">
    <property type="protein sequence ID" value="KAL3267852.1"/>
    <property type="molecule type" value="Genomic_DNA"/>
</dbReference>
<proteinExistence type="predicted"/>
<comment type="caution">
    <text evidence="1">The sequence shown here is derived from an EMBL/GenBank/DDBJ whole genome shotgun (WGS) entry which is preliminary data.</text>
</comment>